<dbReference type="Pfam" id="PF24996">
    <property type="entry name" value="NANM"/>
    <property type="match status" value="2"/>
</dbReference>
<keyword evidence="1" id="KW-0732">Signal</keyword>
<organism evidence="2 3">
    <name type="scientific">Rosistilla oblonga</name>
    <dbReference type="NCBI Taxonomy" id="2527990"/>
    <lineage>
        <taxon>Bacteria</taxon>
        <taxon>Pseudomonadati</taxon>
        <taxon>Planctomycetota</taxon>
        <taxon>Planctomycetia</taxon>
        <taxon>Pirellulales</taxon>
        <taxon>Pirellulaceae</taxon>
        <taxon>Rosistilla</taxon>
    </lineage>
</organism>
<feature type="signal peptide" evidence="1">
    <location>
        <begin position="1"/>
        <end position="20"/>
    </location>
</feature>
<dbReference type="SUPFAM" id="SSF117281">
    <property type="entry name" value="Kelch motif"/>
    <property type="match status" value="1"/>
</dbReference>
<dbReference type="PANTHER" id="PTHR23244">
    <property type="entry name" value="KELCH REPEAT DOMAIN"/>
    <property type="match status" value="1"/>
</dbReference>
<evidence type="ECO:0000256" key="1">
    <source>
        <dbReference type="SAM" id="SignalP"/>
    </source>
</evidence>
<dbReference type="AlphaFoldDB" id="A0A518IXS5"/>
<feature type="chain" id="PRO_5021871826" evidence="1">
    <location>
        <begin position="21"/>
        <end position="364"/>
    </location>
</feature>
<reference evidence="2 3" key="1">
    <citation type="submission" date="2019-02" db="EMBL/GenBank/DDBJ databases">
        <title>Deep-cultivation of Planctomycetes and their phenomic and genomic characterization uncovers novel biology.</title>
        <authorList>
            <person name="Wiegand S."/>
            <person name="Jogler M."/>
            <person name="Boedeker C."/>
            <person name="Pinto D."/>
            <person name="Vollmers J."/>
            <person name="Rivas-Marin E."/>
            <person name="Kohn T."/>
            <person name="Peeters S.H."/>
            <person name="Heuer A."/>
            <person name="Rast P."/>
            <person name="Oberbeckmann S."/>
            <person name="Bunk B."/>
            <person name="Jeske O."/>
            <person name="Meyerdierks A."/>
            <person name="Storesund J.E."/>
            <person name="Kallscheuer N."/>
            <person name="Luecker S."/>
            <person name="Lage O.M."/>
            <person name="Pohl T."/>
            <person name="Merkel B.J."/>
            <person name="Hornburger P."/>
            <person name="Mueller R.-W."/>
            <person name="Bruemmer F."/>
            <person name="Labrenz M."/>
            <person name="Spormann A.M."/>
            <person name="Op den Camp H."/>
            <person name="Overmann J."/>
            <person name="Amann R."/>
            <person name="Jetten M.S.M."/>
            <person name="Mascher T."/>
            <person name="Medema M.H."/>
            <person name="Devos D.P."/>
            <person name="Kaster A.-K."/>
            <person name="Ovreas L."/>
            <person name="Rohde M."/>
            <person name="Galperin M.Y."/>
            <person name="Jogler C."/>
        </authorList>
    </citation>
    <scope>NUCLEOTIDE SEQUENCE [LARGE SCALE GENOMIC DNA]</scope>
    <source>
        <strain evidence="2 3">Mal33</strain>
    </source>
</reference>
<proteinExistence type="predicted"/>
<accession>A0A518IXS5</accession>
<evidence type="ECO:0000313" key="2">
    <source>
        <dbReference type="EMBL" id="QDV57894.1"/>
    </source>
</evidence>
<dbReference type="Gene3D" id="2.120.10.80">
    <property type="entry name" value="Kelch-type beta propeller"/>
    <property type="match status" value="1"/>
</dbReference>
<dbReference type="GO" id="GO:0016853">
    <property type="term" value="F:isomerase activity"/>
    <property type="evidence" value="ECO:0007669"/>
    <property type="project" value="UniProtKB-KW"/>
</dbReference>
<keyword evidence="3" id="KW-1185">Reference proteome</keyword>
<protein>
    <submittedName>
        <fullName evidence="2">N-acetylneuraminate epimerase</fullName>
        <ecNumber evidence="2">5.1.3.24</ecNumber>
    </submittedName>
</protein>
<evidence type="ECO:0000313" key="3">
    <source>
        <dbReference type="Proteomes" id="UP000316770"/>
    </source>
</evidence>
<dbReference type="InterPro" id="IPR015915">
    <property type="entry name" value="Kelch-typ_b-propeller"/>
</dbReference>
<gene>
    <name evidence="2" type="primary">nanM_3</name>
    <name evidence="2" type="ORF">Mal33_39090</name>
</gene>
<dbReference type="EC" id="5.1.3.24" evidence="2"/>
<keyword evidence="2" id="KW-0413">Isomerase</keyword>
<dbReference type="Proteomes" id="UP000316770">
    <property type="component" value="Chromosome"/>
</dbReference>
<dbReference type="EMBL" id="CP036318">
    <property type="protein sequence ID" value="QDV57894.1"/>
    <property type="molecule type" value="Genomic_DNA"/>
</dbReference>
<name>A0A518IXS5_9BACT</name>
<sequence length="364" mass="40022" precursor="true">MKRFLYLMLLFAVLASSTRAADRDLLSWTELPPIPDPLGFAGPFAGVHNDVVIVAGGANFPRPVWENDKVWHDRIFVMTRDGEKYHWKESGTLKRPVAYGASVSTEDGVVCIGGNDSEETFDDVFLLSWDAESQRVATTDYPSLPKPCAFTAATIIGDVIYLAGGQSGPSLETAMTNFWSLDLAKKGSRDEFVWKELPAWPGPSRALNLTVSQHNGDNDCVYVISGRRQEGPADEPSSCEFLRDVWEFNPSKGGWRQRSDAPRCSMAGTSIKYGKSQILVLGGATGELFFQGDVLKDNHPGFGNQATVYHTITDTWTSAGETAINQVTTTAIQWGDDIIVPTGEVRPRTRTPKVYRVAVKRAKP</sequence>
<dbReference type="InterPro" id="IPR056734">
    <property type="entry name" value="NANM"/>
</dbReference>